<organism evidence="1">
    <name type="scientific">viral metagenome</name>
    <dbReference type="NCBI Taxonomy" id="1070528"/>
    <lineage>
        <taxon>unclassified sequences</taxon>
        <taxon>metagenomes</taxon>
        <taxon>organismal metagenomes</taxon>
    </lineage>
</organism>
<accession>A0A6C0AFS4</accession>
<proteinExistence type="predicted"/>
<sequence>MIKNPQICFPREQSDINSPHRTFGTFGKQCRIWIKNVNNMQLRRIEIDAGYVPQPNQPCFKLARYGYLESGEMKIYMIKDSSIIHTIKAGQTYYIPPKHVTIFEKKSSLIEFSYMGFFSIIANKCKNFMQKHK</sequence>
<evidence type="ECO:0000313" key="1">
    <source>
        <dbReference type="EMBL" id="QHS78644.1"/>
    </source>
</evidence>
<dbReference type="EMBL" id="MN740601">
    <property type="protein sequence ID" value="QHS78644.1"/>
    <property type="molecule type" value="Genomic_DNA"/>
</dbReference>
<name>A0A6C0AFS4_9ZZZZ</name>
<evidence type="ECO:0008006" key="2">
    <source>
        <dbReference type="Google" id="ProtNLM"/>
    </source>
</evidence>
<protein>
    <recommendedName>
        <fullName evidence="2">Cupin type-1 domain-containing protein</fullName>
    </recommendedName>
</protein>
<reference evidence="1" key="1">
    <citation type="journal article" date="2020" name="Nature">
        <title>Giant virus diversity and host interactions through global metagenomics.</title>
        <authorList>
            <person name="Schulz F."/>
            <person name="Roux S."/>
            <person name="Paez-Espino D."/>
            <person name="Jungbluth S."/>
            <person name="Walsh D.A."/>
            <person name="Denef V.J."/>
            <person name="McMahon K.D."/>
            <person name="Konstantinidis K.T."/>
            <person name="Eloe-Fadrosh E.A."/>
            <person name="Kyrpides N.C."/>
            <person name="Woyke T."/>
        </authorList>
    </citation>
    <scope>NUCLEOTIDE SEQUENCE</scope>
    <source>
        <strain evidence="1">GVMAG-S-1024976-23</strain>
    </source>
</reference>
<dbReference type="AlphaFoldDB" id="A0A6C0AFS4"/>